<keyword evidence="5" id="KW-0963">Cytoplasm</keyword>
<keyword evidence="6" id="KW-0698">rRNA processing</keyword>
<dbReference type="GO" id="GO:0071038">
    <property type="term" value="P:TRAMP-dependent tRNA surveillance pathway"/>
    <property type="evidence" value="ECO:0007669"/>
    <property type="project" value="TreeGrafter"/>
</dbReference>
<feature type="region of interest" description="Disordered" evidence="11">
    <location>
        <begin position="269"/>
        <end position="292"/>
    </location>
</feature>
<dbReference type="GO" id="GO:0034475">
    <property type="term" value="P:U4 snRNA 3'-end processing"/>
    <property type="evidence" value="ECO:0007669"/>
    <property type="project" value="TreeGrafter"/>
</dbReference>
<evidence type="ECO:0000256" key="3">
    <source>
        <dbReference type="ARBA" id="ARBA00006678"/>
    </source>
</evidence>
<dbReference type="InterPro" id="IPR050590">
    <property type="entry name" value="Exosome_comp_Rrp42_subfam"/>
</dbReference>
<evidence type="ECO:0000313" key="14">
    <source>
        <dbReference type="EMBL" id="KMM65725.1"/>
    </source>
</evidence>
<proteinExistence type="inferred from homology"/>
<dbReference type="AlphaFoldDB" id="A0A0J6F8Y3"/>
<evidence type="ECO:0000256" key="8">
    <source>
        <dbReference type="ARBA" id="ARBA00022884"/>
    </source>
</evidence>
<dbReference type="VEuPathDB" id="FungiDB:CPAG_02069"/>
<dbReference type="OrthoDB" id="10264038at2759"/>
<evidence type="ECO:0000256" key="11">
    <source>
        <dbReference type="SAM" id="MobiDB-lite"/>
    </source>
</evidence>
<dbReference type="FunFam" id="3.30.230.70:FF:000005">
    <property type="entry name" value="Exosome complex component RRP45"/>
    <property type="match status" value="1"/>
</dbReference>
<sequence>MARDTELSANERSFILEALHNNMRLDGRALDQFRPLNLTFGDEYGHVKVQLGRTSVIVRISAEVTAPRPERDSDGIFTVSIELNDMALPGFETGRQSDLETQLSRTLDKIVRRSNALDTESLCIAKGLSCWNVRADVHIVDADGGLVDICCLAIMAGLLHFRIPESTVSDGKVTVYSPEEKVPVPLNLTKVPLSITFNLYDEGKITLMDATSSEEAVSEGAVIIALDKTGEIALYTKAEGTPADPLNMVACSTAALAKVRDLNALVQKRLGEDSKKRDQKGLRAESSAANER</sequence>
<evidence type="ECO:0000256" key="4">
    <source>
        <dbReference type="ARBA" id="ARBA00019572"/>
    </source>
</evidence>
<accession>A0A0J6F8Y3</accession>
<dbReference type="GO" id="GO:0000176">
    <property type="term" value="C:nuclear exosome (RNase complex)"/>
    <property type="evidence" value="ECO:0007669"/>
    <property type="project" value="UniProtKB-ARBA"/>
</dbReference>
<dbReference type="EMBL" id="DS268109">
    <property type="protein sequence ID" value="KMM65725.1"/>
    <property type="molecule type" value="Genomic_DNA"/>
</dbReference>
<dbReference type="Proteomes" id="UP000054567">
    <property type="component" value="Unassembled WGS sequence"/>
</dbReference>
<dbReference type="GO" id="GO:0071028">
    <property type="term" value="P:nuclear mRNA surveillance"/>
    <property type="evidence" value="ECO:0007669"/>
    <property type="project" value="TreeGrafter"/>
</dbReference>
<dbReference type="Pfam" id="PF01138">
    <property type="entry name" value="RNase_PH"/>
    <property type="match status" value="1"/>
</dbReference>
<evidence type="ECO:0000256" key="2">
    <source>
        <dbReference type="ARBA" id="ARBA00004604"/>
    </source>
</evidence>
<evidence type="ECO:0000256" key="7">
    <source>
        <dbReference type="ARBA" id="ARBA00022835"/>
    </source>
</evidence>
<feature type="domain" description="Exoribonuclease phosphorolytic" evidence="13">
    <location>
        <begin position="191"/>
        <end position="256"/>
    </location>
</feature>
<dbReference type="SUPFAM" id="SSF55666">
    <property type="entry name" value="Ribonuclease PH domain 2-like"/>
    <property type="match status" value="1"/>
</dbReference>
<evidence type="ECO:0000256" key="1">
    <source>
        <dbReference type="ARBA" id="ARBA00004496"/>
    </source>
</evidence>
<dbReference type="SUPFAM" id="SSF54211">
    <property type="entry name" value="Ribosomal protein S5 domain 2-like"/>
    <property type="match status" value="1"/>
</dbReference>
<evidence type="ECO:0000259" key="13">
    <source>
        <dbReference type="Pfam" id="PF03725"/>
    </source>
</evidence>
<dbReference type="CDD" id="cd11368">
    <property type="entry name" value="RNase_PH_RRP45"/>
    <property type="match status" value="1"/>
</dbReference>
<evidence type="ECO:0000256" key="6">
    <source>
        <dbReference type="ARBA" id="ARBA00022552"/>
    </source>
</evidence>
<dbReference type="InterPro" id="IPR015847">
    <property type="entry name" value="ExoRNase_PH_dom2"/>
</dbReference>
<dbReference type="InterPro" id="IPR001247">
    <property type="entry name" value="ExoRNase_PH_dom1"/>
</dbReference>
<keyword evidence="7" id="KW-0271">Exosome</keyword>
<dbReference type="PANTHER" id="PTHR11097:SF14">
    <property type="entry name" value="EXOSOME COMPLEX COMPONENT RRP45"/>
    <property type="match status" value="1"/>
</dbReference>
<dbReference type="InterPro" id="IPR036345">
    <property type="entry name" value="ExoRNase_PH_dom2_sf"/>
</dbReference>
<feature type="domain" description="Exoribonuclease phosphorolytic" evidence="12">
    <location>
        <begin position="32"/>
        <end position="164"/>
    </location>
</feature>
<keyword evidence="8" id="KW-0694">RNA-binding</keyword>
<evidence type="ECO:0000256" key="9">
    <source>
        <dbReference type="ARBA" id="ARBA00023242"/>
    </source>
</evidence>
<dbReference type="GO" id="GO:0000177">
    <property type="term" value="C:cytoplasmic exosome (RNase complex)"/>
    <property type="evidence" value="ECO:0007669"/>
    <property type="project" value="TreeGrafter"/>
</dbReference>
<protein>
    <recommendedName>
        <fullName evidence="4">Exosome complex component RRP45</fullName>
    </recommendedName>
    <alternativeName>
        <fullName evidence="10">Ribosomal RNA-processing protein 45</fullName>
    </alternativeName>
</protein>
<dbReference type="InterPro" id="IPR033100">
    <property type="entry name" value="Rrp45"/>
</dbReference>
<evidence type="ECO:0000256" key="5">
    <source>
        <dbReference type="ARBA" id="ARBA00022490"/>
    </source>
</evidence>
<dbReference type="InterPro" id="IPR027408">
    <property type="entry name" value="PNPase/RNase_PH_dom_sf"/>
</dbReference>
<organism evidence="14 15">
    <name type="scientific">Coccidioides posadasii RMSCC 3488</name>
    <dbReference type="NCBI Taxonomy" id="454284"/>
    <lineage>
        <taxon>Eukaryota</taxon>
        <taxon>Fungi</taxon>
        <taxon>Dikarya</taxon>
        <taxon>Ascomycota</taxon>
        <taxon>Pezizomycotina</taxon>
        <taxon>Eurotiomycetes</taxon>
        <taxon>Eurotiomycetidae</taxon>
        <taxon>Onygenales</taxon>
        <taxon>Onygenaceae</taxon>
        <taxon>Coccidioides</taxon>
    </lineage>
</organism>
<evidence type="ECO:0000256" key="10">
    <source>
        <dbReference type="ARBA" id="ARBA00077933"/>
    </source>
</evidence>
<reference evidence="15" key="2">
    <citation type="journal article" date="2009" name="Genome Res.">
        <title>Comparative genomic analyses of the human fungal pathogens Coccidioides and their relatives.</title>
        <authorList>
            <person name="Sharpton T.J."/>
            <person name="Stajich J.E."/>
            <person name="Rounsley S.D."/>
            <person name="Gardner M.J."/>
            <person name="Wortman J.R."/>
            <person name="Jordar V.S."/>
            <person name="Maiti R."/>
            <person name="Kodira C.D."/>
            <person name="Neafsey D.E."/>
            <person name="Zeng Q."/>
            <person name="Hung C.-Y."/>
            <person name="McMahan C."/>
            <person name="Muszewska A."/>
            <person name="Grynberg M."/>
            <person name="Mandel M.A."/>
            <person name="Kellner E.M."/>
            <person name="Barker B.M."/>
            <person name="Galgiani J.N."/>
            <person name="Orbach M.J."/>
            <person name="Kirkland T.N."/>
            <person name="Cole G.T."/>
            <person name="Henn M.R."/>
            <person name="Birren B.W."/>
            <person name="Taylor J.W."/>
        </authorList>
    </citation>
    <scope>NUCLEOTIDE SEQUENCE [LARGE SCALE GENOMIC DNA]</scope>
    <source>
        <strain evidence="15">RMSCC 3488</strain>
    </source>
</reference>
<name>A0A0J6F8Y3_COCPO</name>
<feature type="compositionally biased region" description="Basic and acidic residues" evidence="11">
    <location>
        <begin position="269"/>
        <end position="283"/>
    </location>
</feature>
<comment type="subcellular location">
    <subcellularLocation>
        <location evidence="1">Cytoplasm</location>
    </subcellularLocation>
    <subcellularLocation>
        <location evidence="2">Nucleus</location>
        <location evidence="2">Nucleolus</location>
    </subcellularLocation>
</comment>
<dbReference type="GO" id="GO:0000467">
    <property type="term" value="P:exonucleolytic trimming to generate mature 3'-end of 5.8S rRNA from tricistronic rRNA transcript (SSU-rRNA, 5.8S rRNA, LSU-rRNA)"/>
    <property type="evidence" value="ECO:0007669"/>
    <property type="project" value="TreeGrafter"/>
</dbReference>
<dbReference type="InterPro" id="IPR020568">
    <property type="entry name" value="Ribosomal_Su5_D2-typ_SF"/>
</dbReference>
<dbReference type="GO" id="GO:0005730">
    <property type="term" value="C:nucleolus"/>
    <property type="evidence" value="ECO:0007669"/>
    <property type="project" value="UniProtKB-SubCell"/>
</dbReference>
<keyword evidence="9" id="KW-0539">Nucleus</keyword>
<gene>
    <name evidence="14" type="ORF">CPAG_02069</name>
</gene>
<comment type="similarity">
    <text evidence="3">Belongs to the RNase PH family.</text>
</comment>
<dbReference type="Gene3D" id="3.30.230.70">
    <property type="entry name" value="GHMP Kinase, N-terminal domain"/>
    <property type="match status" value="1"/>
</dbReference>
<dbReference type="Pfam" id="PF03725">
    <property type="entry name" value="RNase_PH_C"/>
    <property type="match status" value="1"/>
</dbReference>
<dbReference type="GO" id="GO:0071035">
    <property type="term" value="P:nuclear polyadenylation-dependent rRNA catabolic process"/>
    <property type="evidence" value="ECO:0007669"/>
    <property type="project" value="TreeGrafter"/>
</dbReference>
<dbReference type="GO" id="GO:0035925">
    <property type="term" value="F:mRNA 3'-UTR AU-rich region binding"/>
    <property type="evidence" value="ECO:0007669"/>
    <property type="project" value="TreeGrafter"/>
</dbReference>
<dbReference type="GO" id="GO:0034473">
    <property type="term" value="P:U1 snRNA 3'-end processing"/>
    <property type="evidence" value="ECO:0007669"/>
    <property type="project" value="TreeGrafter"/>
</dbReference>
<evidence type="ECO:0000313" key="15">
    <source>
        <dbReference type="Proteomes" id="UP000054567"/>
    </source>
</evidence>
<dbReference type="GO" id="GO:0016075">
    <property type="term" value="P:rRNA catabolic process"/>
    <property type="evidence" value="ECO:0007669"/>
    <property type="project" value="TreeGrafter"/>
</dbReference>
<reference evidence="14 15" key="1">
    <citation type="submission" date="2007-06" db="EMBL/GenBank/DDBJ databases">
        <title>The Genome Sequence of Coccidioides posadasii RMSCC_3488.</title>
        <authorList>
            <consortium name="Coccidioides Genome Resources Consortium"/>
            <consortium name="The Broad Institute Genome Sequencing Platform"/>
            <person name="Henn M.R."/>
            <person name="Sykes S."/>
            <person name="Young S."/>
            <person name="Jaffe D."/>
            <person name="Berlin A."/>
            <person name="Alvarez P."/>
            <person name="Butler J."/>
            <person name="Gnerre S."/>
            <person name="Grabherr M."/>
            <person name="Mauceli E."/>
            <person name="Brockman W."/>
            <person name="Kodira C."/>
            <person name="Alvarado L."/>
            <person name="Zeng Q."/>
            <person name="Crawford M."/>
            <person name="Antoine C."/>
            <person name="Devon K."/>
            <person name="Galgiani J."/>
            <person name="Orsborn K."/>
            <person name="Lewis M.L."/>
            <person name="Nusbaum C."/>
            <person name="Galagan J."/>
            <person name="Birren B."/>
        </authorList>
    </citation>
    <scope>NUCLEOTIDE SEQUENCE [LARGE SCALE GENOMIC DNA]</scope>
    <source>
        <strain evidence="14 15">RMSCC 3488</strain>
    </source>
</reference>
<dbReference type="GO" id="GO:0034476">
    <property type="term" value="P:U5 snRNA 3'-end processing"/>
    <property type="evidence" value="ECO:0007669"/>
    <property type="project" value="TreeGrafter"/>
</dbReference>
<dbReference type="PANTHER" id="PTHR11097">
    <property type="entry name" value="EXOSOME COMPLEX EXONUCLEASE RIBOSOMAL RNA PROCESSING PROTEIN"/>
    <property type="match status" value="1"/>
</dbReference>
<evidence type="ECO:0000259" key="12">
    <source>
        <dbReference type="Pfam" id="PF01138"/>
    </source>
</evidence>
<reference evidence="15" key="3">
    <citation type="journal article" date="2010" name="Genome Res.">
        <title>Population genomic sequencing of Coccidioides fungi reveals recent hybridization and transposon control.</title>
        <authorList>
            <person name="Neafsey D.E."/>
            <person name="Barker B.M."/>
            <person name="Sharpton T.J."/>
            <person name="Stajich J.E."/>
            <person name="Park D.J."/>
            <person name="Whiston E."/>
            <person name="Hung C.-Y."/>
            <person name="McMahan C."/>
            <person name="White J."/>
            <person name="Sykes S."/>
            <person name="Heiman D."/>
            <person name="Young S."/>
            <person name="Zeng Q."/>
            <person name="Abouelleil A."/>
            <person name="Aftuck L."/>
            <person name="Bessette D."/>
            <person name="Brown A."/>
            <person name="FitzGerald M."/>
            <person name="Lui A."/>
            <person name="Macdonald J.P."/>
            <person name="Priest M."/>
            <person name="Orbach M.J."/>
            <person name="Galgiani J.N."/>
            <person name="Kirkland T.N."/>
            <person name="Cole G.T."/>
            <person name="Birren B.W."/>
            <person name="Henn M.R."/>
            <person name="Taylor J.W."/>
            <person name="Rounsley S.D."/>
        </authorList>
    </citation>
    <scope>NUCLEOTIDE SEQUENCE [LARGE SCALE GENOMIC DNA]</scope>
    <source>
        <strain evidence="15">RMSCC 3488</strain>
    </source>
</reference>